<evidence type="ECO:0000313" key="2">
    <source>
        <dbReference type="EMBL" id="SNQ62100.1"/>
    </source>
</evidence>
<dbReference type="AlphaFoldDB" id="A0A284VS38"/>
<keyword evidence="3" id="KW-1185">Reference proteome</keyword>
<feature type="region of interest" description="Disordered" evidence="1">
    <location>
        <begin position="1"/>
        <end position="38"/>
    </location>
</feature>
<evidence type="ECO:0000313" key="3">
    <source>
        <dbReference type="Proteomes" id="UP000218615"/>
    </source>
</evidence>
<protein>
    <submittedName>
        <fullName evidence="2">Uncharacterized protein</fullName>
    </submittedName>
</protein>
<proteinExistence type="predicted"/>
<reference evidence="3" key="1">
    <citation type="submission" date="2017-06" db="EMBL/GenBank/DDBJ databases">
        <authorList>
            <person name="Cremers G."/>
        </authorList>
    </citation>
    <scope>NUCLEOTIDE SEQUENCE [LARGE SCALE GENOMIC DNA]</scope>
</reference>
<dbReference type="Proteomes" id="UP000218615">
    <property type="component" value="Unassembled WGS sequence"/>
</dbReference>
<accession>A0A284VS38</accession>
<name>A0A284VS38_9EURY</name>
<organism evidence="2 3">
    <name type="scientific">Candidatus Methanoperedens nitratireducens</name>
    <dbReference type="NCBI Taxonomy" id="1392998"/>
    <lineage>
        <taxon>Archaea</taxon>
        <taxon>Methanobacteriati</taxon>
        <taxon>Methanobacteriota</taxon>
        <taxon>Stenosarchaea group</taxon>
        <taxon>Methanomicrobia</taxon>
        <taxon>Methanosarcinales</taxon>
        <taxon>ANME-2 cluster</taxon>
        <taxon>Candidatus Methanoperedentaceae</taxon>
        <taxon>Candidatus Methanoperedens</taxon>
    </lineage>
</organism>
<gene>
    <name evidence="2" type="ORF">MNV_590033</name>
</gene>
<sequence length="38" mass="4311">MLCNSINYPKAHDTKGTKLNSLLEPLHSHVLRNPNKPE</sequence>
<dbReference type="EMBL" id="FZMP01000206">
    <property type="protein sequence ID" value="SNQ62100.1"/>
    <property type="molecule type" value="Genomic_DNA"/>
</dbReference>
<evidence type="ECO:0000256" key="1">
    <source>
        <dbReference type="SAM" id="MobiDB-lite"/>
    </source>
</evidence>